<dbReference type="Proteomes" id="UP000261174">
    <property type="component" value="Unassembled WGS sequence"/>
</dbReference>
<feature type="domain" description="HTH araC/xylS-type" evidence="4">
    <location>
        <begin position="205"/>
        <end position="315"/>
    </location>
</feature>
<dbReference type="OrthoDB" id="629929at2"/>
<dbReference type="Pfam" id="PF12833">
    <property type="entry name" value="HTH_18"/>
    <property type="match status" value="1"/>
</dbReference>
<dbReference type="GO" id="GO:0043565">
    <property type="term" value="F:sequence-specific DNA binding"/>
    <property type="evidence" value="ECO:0007669"/>
    <property type="project" value="InterPro"/>
</dbReference>
<evidence type="ECO:0000256" key="1">
    <source>
        <dbReference type="ARBA" id="ARBA00023015"/>
    </source>
</evidence>
<accession>A0A3E1P4B9</accession>
<keyword evidence="3" id="KW-0804">Transcription</keyword>
<evidence type="ECO:0000256" key="2">
    <source>
        <dbReference type="ARBA" id="ARBA00023125"/>
    </source>
</evidence>
<dbReference type="EMBL" id="QTJV01000002">
    <property type="protein sequence ID" value="RFM35022.1"/>
    <property type="molecule type" value="Genomic_DNA"/>
</dbReference>
<dbReference type="PANTHER" id="PTHR43280">
    <property type="entry name" value="ARAC-FAMILY TRANSCRIPTIONAL REGULATOR"/>
    <property type="match status" value="1"/>
</dbReference>
<dbReference type="RefSeq" id="WP_116852506.1">
    <property type="nucleotide sequence ID" value="NZ_QTJV01000002.1"/>
</dbReference>
<dbReference type="GO" id="GO:0003700">
    <property type="term" value="F:DNA-binding transcription factor activity"/>
    <property type="evidence" value="ECO:0007669"/>
    <property type="project" value="InterPro"/>
</dbReference>
<dbReference type="PROSITE" id="PS01124">
    <property type="entry name" value="HTH_ARAC_FAMILY_2"/>
    <property type="match status" value="1"/>
</dbReference>
<keyword evidence="2" id="KW-0238">DNA-binding</keyword>
<gene>
    <name evidence="5" type="ORF">DXN04_06365</name>
</gene>
<evidence type="ECO:0000313" key="6">
    <source>
        <dbReference type="Proteomes" id="UP000261174"/>
    </source>
</evidence>
<protein>
    <submittedName>
        <fullName evidence="5">AraC family transcriptional regulator</fullName>
    </submittedName>
</protein>
<dbReference type="PANTHER" id="PTHR43280:SF2">
    <property type="entry name" value="HTH-TYPE TRANSCRIPTIONAL REGULATOR EXSA"/>
    <property type="match status" value="1"/>
</dbReference>
<reference evidence="5 6" key="1">
    <citation type="submission" date="2018-08" db="EMBL/GenBank/DDBJ databases">
        <title>Chitinophaga sp. K20C18050901, a novel bacterium isolated from forest soil.</title>
        <authorList>
            <person name="Wang C."/>
        </authorList>
    </citation>
    <scope>NUCLEOTIDE SEQUENCE [LARGE SCALE GENOMIC DNA]</scope>
    <source>
        <strain evidence="5 6">K20C18050901</strain>
    </source>
</reference>
<dbReference type="Gene3D" id="1.10.10.60">
    <property type="entry name" value="Homeodomain-like"/>
    <property type="match status" value="1"/>
</dbReference>
<keyword evidence="6" id="KW-1185">Reference proteome</keyword>
<dbReference type="SMART" id="SM00342">
    <property type="entry name" value="HTH_ARAC"/>
    <property type="match status" value="1"/>
</dbReference>
<organism evidence="5 6">
    <name type="scientific">Chitinophaga silvisoli</name>
    <dbReference type="NCBI Taxonomy" id="2291814"/>
    <lineage>
        <taxon>Bacteria</taxon>
        <taxon>Pseudomonadati</taxon>
        <taxon>Bacteroidota</taxon>
        <taxon>Chitinophagia</taxon>
        <taxon>Chitinophagales</taxon>
        <taxon>Chitinophagaceae</taxon>
        <taxon>Chitinophaga</taxon>
    </lineage>
</organism>
<comment type="caution">
    <text evidence="5">The sequence shown here is derived from an EMBL/GenBank/DDBJ whole genome shotgun (WGS) entry which is preliminary data.</text>
</comment>
<dbReference type="AlphaFoldDB" id="A0A3E1P4B9"/>
<keyword evidence="1" id="KW-0805">Transcription regulation</keyword>
<name>A0A3E1P4B9_9BACT</name>
<evidence type="ECO:0000259" key="4">
    <source>
        <dbReference type="PROSITE" id="PS01124"/>
    </source>
</evidence>
<dbReference type="InterPro" id="IPR009057">
    <property type="entry name" value="Homeodomain-like_sf"/>
</dbReference>
<sequence>MKFLRNFIFPKQTRTKNMAKPETIEEYYASRPFLSARGAGDNIAHFNIFRIGDPDIEDVPVQFGRKNFFKICIISGNSLIHYADRTFEVREHGILFANPQIPYNWEPLSSKQQGFSCIFNEAFFEHFGRIKEYPVFKPGGFPVYELTEGELSAIKGIFEQIMVEKNSEFTFKEDAIRTLVLQLIHNAIKIRPAIITSPEKVSAASRITSLFLELLERQFPLDSTSSEVQLRTPADFANQMAVHVNHLNKSVKEITNKTTTGIIMQRLLQEAKIMLKHTSWPISDIAYALGFEGPTHFSTFIKRQLQVSPSQYRNA</sequence>
<evidence type="ECO:0000313" key="5">
    <source>
        <dbReference type="EMBL" id="RFM35022.1"/>
    </source>
</evidence>
<dbReference type="SUPFAM" id="SSF46689">
    <property type="entry name" value="Homeodomain-like"/>
    <property type="match status" value="1"/>
</dbReference>
<dbReference type="InterPro" id="IPR018060">
    <property type="entry name" value="HTH_AraC"/>
</dbReference>
<proteinExistence type="predicted"/>
<evidence type="ECO:0000256" key="3">
    <source>
        <dbReference type="ARBA" id="ARBA00023163"/>
    </source>
</evidence>